<dbReference type="Pfam" id="PF08818">
    <property type="entry name" value="DUF1801"/>
    <property type="match status" value="1"/>
</dbReference>
<dbReference type="Pfam" id="PF13376">
    <property type="entry name" value="OmdA"/>
    <property type="match status" value="1"/>
</dbReference>
<reference evidence="2" key="1">
    <citation type="submission" date="2019-08" db="EMBL/GenBank/DDBJ databases">
        <authorList>
            <person name="Kucharzyk K."/>
            <person name="Murdoch R.W."/>
            <person name="Higgins S."/>
            <person name="Loffler F."/>
        </authorList>
    </citation>
    <scope>NUCLEOTIDE SEQUENCE</scope>
</reference>
<protein>
    <recommendedName>
        <fullName evidence="1">YdhG-like domain-containing protein</fullName>
    </recommendedName>
</protein>
<dbReference type="EMBL" id="VSSQ01001313">
    <property type="protein sequence ID" value="MPM07231.1"/>
    <property type="molecule type" value="Genomic_DNA"/>
</dbReference>
<dbReference type="PIRSF" id="PIRSF021308">
    <property type="entry name" value="UCP021308"/>
    <property type="match status" value="1"/>
</dbReference>
<sequence length="198" mass="22647">METGTRNPSVDDFLLGEKKWPAELLYLRGIALESGLIETLKWGKPCYMLEKANVAILYSFKDTCAIGFLKGALLRDEQKLLVAPGEHSQAMRMLKFTSLQQIVEQEPVIREYLNEAVELERSGAEIVFTEHETMEPPEELKEKFRTMPELEAAFLQLTPGRQRAYLMYFSQAKQSETRVSRIEKYAPVILSGKGLNDR</sequence>
<evidence type="ECO:0000313" key="2">
    <source>
        <dbReference type="EMBL" id="MPM07231.1"/>
    </source>
</evidence>
<dbReference type="AlphaFoldDB" id="A0A644WUG7"/>
<organism evidence="2">
    <name type="scientific">bioreactor metagenome</name>
    <dbReference type="NCBI Taxonomy" id="1076179"/>
    <lineage>
        <taxon>unclassified sequences</taxon>
        <taxon>metagenomes</taxon>
        <taxon>ecological metagenomes</taxon>
    </lineage>
</organism>
<proteinExistence type="predicted"/>
<gene>
    <name evidence="2" type="ORF">SDC9_53537</name>
</gene>
<dbReference type="InterPro" id="IPR014922">
    <property type="entry name" value="YdhG-like"/>
</dbReference>
<dbReference type="SUPFAM" id="SSF159888">
    <property type="entry name" value="YdhG-like"/>
    <property type="match status" value="1"/>
</dbReference>
<comment type="caution">
    <text evidence="2">The sequence shown here is derived from an EMBL/GenBank/DDBJ whole genome shotgun (WGS) entry which is preliminary data.</text>
</comment>
<feature type="domain" description="YdhG-like" evidence="1">
    <location>
        <begin position="22"/>
        <end position="117"/>
    </location>
</feature>
<evidence type="ECO:0000259" key="1">
    <source>
        <dbReference type="Pfam" id="PF08818"/>
    </source>
</evidence>
<dbReference type="InterPro" id="IPR016786">
    <property type="entry name" value="YdeI_bac"/>
</dbReference>
<accession>A0A644WUG7</accession>
<name>A0A644WUG7_9ZZZZ</name>